<dbReference type="SUPFAM" id="SSF55383">
    <property type="entry name" value="Copper amine oxidase, domain N"/>
    <property type="match status" value="1"/>
</dbReference>
<dbReference type="Gene3D" id="3.30.565.40">
    <property type="entry name" value="Fervidobacterium nodosum Rt17-B1 like"/>
    <property type="match status" value="1"/>
</dbReference>
<evidence type="ECO:0000313" key="5">
    <source>
        <dbReference type="Proteomes" id="UP001519287"/>
    </source>
</evidence>
<dbReference type="InterPro" id="IPR037126">
    <property type="entry name" value="PdaC/RsiV-like_sf"/>
</dbReference>
<organism evidence="4 5">
    <name type="scientific">Paenibacillus eucommiae</name>
    <dbReference type="NCBI Taxonomy" id="1355755"/>
    <lineage>
        <taxon>Bacteria</taxon>
        <taxon>Bacillati</taxon>
        <taxon>Bacillota</taxon>
        <taxon>Bacilli</taxon>
        <taxon>Bacillales</taxon>
        <taxon>Paenibacillaceae</taxon>
        <taxon>Paenibacillus</taxon>
    </lineage>
</organism>
<evidence type="ECO:0000259" key="2">
    <source>
        <dbReference type="Pfam" id="PF11738"/>
    </source>
</evidence>
<evidence type="ECO:0000259" key="1">
    <source>
        <dbReference type="Pfam" id="PF07833"/>
    </source>
</evidence>
<proteinExistence type="predicted"/>
<dbReference type="Gene3D" id="3.90.640.20">
    <property type="entry name" value="Heat-shock cognate protein, ATPase"/>
    <property type="match status" value="1"/>
</dbReference>
<dbReference type="InterPro" id="IPR012854">
    <property type="entry name" value="Cu_amine_oxidase-like_N"/>
</dbReference>
<evidence type="ECO:0008006" key="6">
    <source>
        <dbReference type="Google" id="ProtNLM"/>
    </source>
</evidence>
<feature type="domain" description="Copper amine oxidase-like N-terminal" evidence="1">
    <location>
        <begin position="65"/>
        <end position="170"/>
    </location>
</feature>
<evidence type="ECO:0000259" key="3">
    <source>
        <dbReference type="Pfam" id="PF13739"/>
    </source>
</evidence>
<dbReference type="Proteomes" id="UP001519287">
    <property type="component" value="Unassembled WGS sequence"/>
</dbReference>
<gene>
    <name evidence="4" type="ORF">J2Z66_005694</name>
</gene>
<protein>
    <recommendedName>
        <fullName evidence="6">DUF4163 domain-containing protein</fullName>
    </recommendedName>
</protein>
<dbReference type="Pfam" id="PF11738">
    <property type="entry name" value="DUF3298"/>
    <property type="match status" value="1"/>
</dbReference>
<reference evidence="4 5" key="1">
    <citation type="submission" date="2021-03" db="EMBL/GenBank/DDBJ databases">
        <title>Genomic Encyclopedia of Type Strains, Phase IV (KMG-IV): sequencing the most valuable type-strain genomes for metagenomic binning, comparative biology and taxonomic classification.</title>
        <authorList>
            <person name="Goeker M."/>
        </authorList>
    </citation>
    <scope>NUCLEOTIDE SEQUENCE [LARGE SCALE GENOMIC DNA]</scope>
    <source>
        <strain evidence="4 5">DSM 26048</strain>
    </source>
</reference>
<dbReference type="Gene3D" id="3.30.457.10">
    <property type="entry name" value="Copper amine oxidase-like, N-terminal domain"/>
    <property type="match status" value="1"/>
</dbReference>
<dbReference type="RefSeq" id="WP_209975929.1">
    <property type="nucleotide sequence ID" value="NZ_JAGGLB010000023.1"/>
</dbReference>
<dbReference type="Pfam" id="PF13739">
    <property type="entry name" value="PdaC"/>
    <property type="match status" value="1"/>
</dbReference>
<evidence type="ECO:0000313" key="4">
    <source>
        <dbReference type="EMBL" id="MBP1994068.1"/>
    </source>
</evidence>
<keyword evidence="5" id="KW-1185">Reference proteome</keyword>
<comment type="caution">
    <text evidence="4">The sequence shown here is derived from an EMBL/GenBank/DDBJ whole genome shotgun (WGS) entry which is preliminary data.</text>
</comment>
<dbReference type="InterPro" id="IPR036582">
    <property type="entry name" value="Mao_N_sf"/>
</dbReference>
<dbReference type="Pfam" id="PF07833">
    <property type="entry name" value="Cu_amine_oxidN1"/>
    <property type="match status" value="1"/>
</dbReference>
<name>A0ABS4J2M9_9BACL</name>
<accession>A0ABS4J2M9</accession>
<dbReference type="InterPro" id="IPR021729">
    <property type="entry name" value="DUF3298"/>
</dbReference>
<sequence length="381" mass="42174">MKIKLKTLQAAGPLVKQIQFGKKGLLALTVALSISMAPAAIGLPIGQAHAESAAKLNVIKQPFVINGTNVVLPAANVEGSIYIGLRALNDQLGLKTGWDPETRTVTVEGRGRTMELSLNNEYLNEYVLNGQLIYGMEAIEQEGSTYLPLRFLLERMGYGISYDAKSHTVGIQTIKENDLAITTSAIEEEDDYMSLLVHYPKLTGFANEEVQQQINTFLKKEAETHAQAGRSDLEQAVKGNEEIEAENPDYSMPPVIYDGTYTVTYNENNKLSLYVDYYMYTGGAHGMTARVPYTFDLGTGELITLKEAAQGNANYVSIINKAINSQIAAADLPLLEPFESIEPDREFYLKHNGITIYFSQYEYTPYAAGMPEFEIPFEAFK</sequence>
<dbReference type="InterPro" id="IPR025303">
    <property type="entry name" value="PdaC"/>
</dbReference>
<feature type="domain" description="DUF3298" evidence="2">
    <location>
        <begin position="313"/>
        <end position="378"/>
    </location>
</feature>
<dbReference type="EMBL" id="JAGGLB010000023">
    <property type="protein sequence ID" value="MBP1994068.1"/>
    <property type="molecule type" value="Genomic_DNA"/>
</dbReference>
<feature type="domain" description="Deacetylase PdaC" evidence="3">
    <location>
        <begin position="186"/>
        <end position="288"/>
    </location>
</feature>